<evidence type="ECO:0000313" key="2">
    <source>
        <dbReference type="Proteomes" id="UP000009131"/>
    </source>
</evidence>
<proteinExistence type="predicted"/>
<gene>
    <name evidence="1" type="primary">Mo00517</name>
    <name evidence="1" type="ORF">E5Q_00517</name>
</gene>
<dbReference type="AlphaFoldDB" id="G7DTM4"/>
<dbReference type="InParanoid" id="G7DTM4"/>
<protein>
    <submittedName>
        <fullName evidence="1">Uncharacterized protein</fullName>
    </submittedName>
</protein>
<dbReference type="Proteomes" id="UP000009131">
    <property type="component" value="Unassembled WGS sequence"/>
</dbReference>
<dbReference type="HOGENOM" id="CLU_3359871_0_0_1"/>
<sequence length="36" mass="4122">MHRFATAGNRLRTAEFSLSDMFAFLGHRSDHISHFG</sequence>
<comment type="caution">
    <text evidence="1">The sequence shown here is derived from an EMBL/GenBank/DDBJ whole genome shotgun (WGS) entry which is preliminary data.</text>
</comment>
<reference evidence="1 2" key="1">
    <citation type="journal article" date="2011" name="J. Gen. Appl. Microbiol.">
        <title>Draft genome sequencing of the enigmatic basidiomycete Mixia osmundae.</title>
        <authorList>
            <person name="Nishida H."/>
            <person name="Nagatsuka Y."/>
            <person name="Sugiyama J."/>
        </authorList>
    </citation>
    <scope>NUCLEOTIDE SEQUENCE [LARGE SCALE GENOMIC DNA]</scope>
    <source>
        <strain evidence="2">CBS 9802 / IAM 14324 / JCM 22182 / KY 12970</strain>
    </source>
</reference>
<name>G7DTM4_MIXOS</name>
<dbReference type="EMBL" id="BABT02000025">
    <property type="protein sequence ID" value="GAA93871.1"/>
    <property type="molecule type" value="Genomic_DNA"/>
</dbReference>
<reference evidence="1 2" key="2">
    <citation type="journal article" date="2012" name="Open Biol.">
        <title>Characteristics of nucleosomes and linker DNA regions on the genome of the basidiomycete Mixia osmundae revealed by mono- and dinucleosome mapping.</title>
        <authorList>
            <person name="Nishida H."/>
            <person name="Kondo S."/>
            <person name="Matsumoto T."/>
            <person name="Suzuki Y."/>
            <person name="Yoshikawa H."/>
            <person name="Taylor T.D."/>
            <person name="Sugiyama J."/>
        </authorList>
    </citation>
    <scope>NUCLEOTIDE SEQUENCE [LARGE SCALE GENOMIC DNA]</scope>
    <source>
        <strain evidence="2">CBS 9802 / IAM 14324 / JCM 22182 / KY 12970</strain>
    </source>
</reference>
<keyword evidence="2" id="KW-1185">Reference proteome</keyword>
<evidence type="ECO:0000313" key="1">
    <source>
        <dbReference type="EMBL" id="GAA93871.1"/>
    </source>
</evidence>
<organism evidence="1 2">
    <name type="scientific">Mixia osmundae (strain CBS 9802 / IAM 14324 / JCM 22182 / KY 12970)</name>
    <dbReference type="NCBI Taxonomy" id="764103"/>
    <lineage>
        <taxon>Eukaryota</taxon>
        <taxon>Fungi</taxon>
        <taxon>Dikarya</taxon>
        <taxon>Basidiomycota</taxon>
        <taxon>Pucciniomycotina</taxon>
        <taxon>Mixiomycetes</taxon>
        <taxon>Mixiales</taxon>
        <taxon>Mixiaceae</taxon>
        <taxon>Mixia</taxon>
    </lineage>
</organism>
<accession>G7DTM4</accession>